<sequence length="288" mass="32361">MNHRVFVTGATGNIGNFVVDDLLEKGVSVRVGIRDPKRKGYTFKEKEVEVVPFDFFDNSTFNEGLEEIDGIFLMRPPQLAMPEKDMLPFITAAKEAGVKQIVFVSLLGVEKNPVVPHRKIETLIRESGMGYTFLRPSFFMQNLNTTHQKDIAEKGILDVPVGKALTSFIDTRDIASVAAVCLTDVNHVNQAYTLTGNRAISYREVADILSRVLGHSVIYAPKNPLAFRSRLIREETPKAFANVMTLLYLMTWAGTAKSITGEVERILKRQPISFEQYAEDYKEAWLNA</sequence>
<accession>A0A1D7QX53</accession>
<dbReference type="KEGG" id="bbev:BBEV_2222"/>
<proteinExistence type="predicted"/>
<dbReference type="InterPro" id="IPR036291">
    <property type="entry name" value="NAD(P)-bd_dom_sf"/>
</dbReference>
<dbReference type="CDD" id="cd05269">
    <property type="entry name" value="TMR_SDR_a"/>
    <property type="match status" value="1"/>
</dbReference>
<feature type="domain" description="NmrA-like" evidence="1">
    <location>
        <begin position="2"/>
        <end position="244"/>
    </location>
</feature>
<dbReference type="EMBL" id="CP012502">
    <property type="protein sequence ID" value="AOM83580.1"/>
    <property type="molecule type" value="Genomic_DNA"/>
</dbReference>
<dbReference type="PATRIC" id="fig|632773.3.peg.2341"/>
<evidence type="ECO:0000313" key="3">
    <source>
        <dbReference type="Proteomes" id="UP000094463"/>
    </source>
</evidence>
<dbReference type="Pfam" id="PF05368">
    <property type="entry name" value="NmrA"/>
    <property type="match status" value="1"/>
</dbReference>
<evidence type="ECO:0000259" key="1">
    <source>
        <dbReference type="Pfam" id="PF05368"/>
    </source>
</evidence>
<dbReference type="RefSeq" id="WP_069365547.1">
    <property type="nucleotide sequence ID" value="NZ_CP012502.1"/>
</dbReference>
<dbReference type="Gene3D" id="3.40.50.720">
    <property type="entry name" value="NAD(P)-binding Rossmann-like Domain"/>
    <property type="match status" value="1"/>
</dbReference>
<dbReference type="PANTHER" id="PTHR43162:SF1">
    <property type="entry name" value="PRESTALK A DIFFERENTIATION PROTEIN A"/>
    <property type="match status" value="1"/>
</dbReference>
<dbReference type="InterPro" id="IPR008030">
    <property type="entry name" value="NmrA-like"/>
</dbReference>
<dbReference type="Gene3D" id="3.90.25.10">
    <property type="entry name" value="UDP-galactose 4-epimerase, domain 1"/>
    <property type="match status" value="1"/>
</dbReference>
<dbReference type="SUPFAM" id="SSF51735">
    <property type="entry name" value="NAD(P)-binding Rossmann-fold domains"/>
    <property type="match status" value="1"/>
</dbReference>
<dbReference type="STRING" id="632773.BBEV_2222"/>
<gene>
    <name evidence="2" type="primary">azoB</name>
    <name evidence="2" type="ORF">BBEV_2222</name>
</gene>
<dbReference type="AlphaFoldDB" id="A0A1D7QX53"/>
<evidence type="ECO:0000313" key="2">
    <source>
        <dbReference type="EMBL" id="AOM83580.1"/>
    </source>
</evidence>
<name>A0A1D7QX53_9BACI</name>
<keyword evidence="3" id="KW-1185">Reference proteome</keyword>
<dbReference type="InterPro" id="IPR051604">
    <property type="entry name" value="Ergot_Alk_Oxidoreductase"/>
</dbReference>
<protein>
    <submittedName>
        <fullName evidence="2">NAD(P)H azoreductase</fullName>
    </submittedName>
</protein>
<dbReference type="PANTHER" id="PTHR43162">
    <property type="match status" value="1"/>
</dbReference>
<organism evidence="2 3">
    <name type="scientific">Salisediminibacterium beveridgei</name>
    <dbReference type="NCBI Taxonomy" id="632773"/>
    <lineage>
        <taxon>Bacteria</taxon>
        <taxon>Bacillati</taxon>
        <taxon>Bacillota</taxon>
        <taxon>Bacilli</taxon>
        <taxon>Bacillales</taxon>
        <taxon>Bacillaceae</taxon>
        <taxon>Salisediminibacterium</taxon>
    </lineage>
</organism>
<dbReference type="OrthoDB" id="339107at2"/>
<dbReference type="Proteomes" id="UP000094463">
    <property type="component" value="Chromosome"/>
</dbReference>
<reference evidence="2 3" key="1">
    <citation type="submission" date="2015-08" db="EMBL/GenBank/DDBJ databases">
        <title>The complete genome sequence of Bacillus beveridgei MLTeJB.</title>
        <authorList>
            <person name="Hanson T.E."/>
            <person name="Mesa C."/>
            <person name="Basesman S.M."/>
            <person name="Oremland R.S."/>
        </authorList>
    </citation>
    <scope>NUCLEOTIDE SEQUENCE [LARGE SCALE GENOMIC DNA]</scope>
    <source>
        <strain evidence="2 3">MLTeJB</strain>
    </source>
</reference>